<dbReference type="SUPFAM" id="SSF57938">
    <property type="entry name" value="DnaJ/Hsp40 cysteine-rich domain"/>
    <property type="match status" value="1"/>
</dbReference>
<evidence type="ECO:0000313" key="2">
    <source>
        <dbReference type="Proteomes" id="UP000575985"/>
    </source>
</evidence>
<comment type="caution">
    <text evidence="1">The sequence shown here is derived from an EMBL/GenBank/DDBJ whole genome shotgun (WGS) entry which is preliminary data.</text>
</comment>
<gene>
    <name evidence="1" type="ORF">HNR12_002472</name>
</gene>
<dbReference type="AlphaFoldDB" id="A0A853BNA9"/>
<name>A0A853BNA9_9ACTN</name>
<organism evidence="1 2">
    <name type="scientific">Streptomonospora nanhaiensis</name>
    <dbReference type="NCBI Taxonomy" id="1323731"/>
    <lineage>
        <taxon>Bacteria</taxon>
        <taxon>Bacillati</taxon>
        <taxon>Actinomycetota</taxon>
        <taxon>Actinomycetes</taxon>
        <taxon>Streptosporangiales</taxon>
        <taxon>Nocardiopsidaceae</taxon>
        <taxon>Streptomonospora</taxon>
    </lineage>
</organism>
<keyword evidence="2" id="KW-1185">Reference proteome</keyword>
<proteinExistence type="predicted"/>
<dbReference type="Gene3D" id="2.10.230.10">
    <property type="entry name" value="Heat shock protein DnaJ, cysteine-rich domain"/>
    <property type="match status" value="1"/>
</dbReference>
<accession>A0A853BNA9</accession>
<dbReference type="Proteomes" id="UP000575985">
    <property type="component" value="Unassembled WGS sequence"/>
</dbReference>
<protein>
    <submittedName>
        <fullName evidence="1">DnaJ-class molecular chaperone</fullName>
    </submittedName>
</protein>
<dbReference type="InterPro" id="IPR036410">
    <property type="entry name" value="HSP_DnaJ_Cys-rich_dom_sf"/>
</dbReference>
<reference evidence="1 2" key="1">
    <citation type="submission" date="2020-07" db="EMBL/GenBank/DDBJ databases">
        <title>Sequencing the genomes of 1000 actinobacteria strains.</title>
        <authorList>
            <person name="Klenk H.-P."/>
        </authorList>
    </citation>
    <scope>NUCLEOTIDE SEQUENCE [LARGE SCALE GENOMIC DNA]</scope>
    <source>
        <strain evidence="1 2">DSM 45927</strain>
    </source>
</reference>
<sequence length="42" mass="4383">MAQCKMCNGTGVVFTTSDGDGKNPWKSTHPVPCPNCKGTGKV</sequence>
<evidence type="ECO:0000313" key="1">
    <source>
        <dbReference type="EMBL" id="NYI96195.1"/>
    </source>
</evidence>
<dbReference type="EMBL" id="JACCFO010000001">
    <property type="protein sequence ID" value="NYI96195.1"/>
    <property type="molecule type" value="Genomic_DNA"/>
</dbReference>